<dbReference type="InterPro" id="IPR002912">
    <property type="entry name" value="ACT_dom"/>
</dbReference>
<dbReference type="PANTHER" id="PTHR34875">
    <property type="entry name" value="UPF0237 PROTEIN MJ1558"/>
    <property type="match status" value="1"/>
</dbReference>
<keyword evidence="3" id="KW-1185">Reference proteome</keyword>
<feature type="domain" description="ACT" evidence="1">
    <location>
        <begin position="96"/>
        <end position="179"/>
    </location>
</feature>
<dbReference type="OrthoDB" id="8017168at2"/>
<dbReference type="RefSeq" id="WP_097279843.1">
    <property type="nucleotide sequence ID" value="NZ_OCNJ01000006.1"/>
</dbReference>
<evidence type="ECO:0000313" key="2">
    <source>
        <dbReference type="EMBL" id="SOD96731.1"/>
    </source>
</evidence>
<dbReference type="EMBL" id="OCNJ01000006">
    <property type="protein sequence ID" value="SOD96731.1"/>
    <property type="molecule type" value="Genomic_DNA"/>
</dbReference>
<organism evidence="2 3">
    <name type="scientific">Caenispirillum bisanense</name>
    <dbReference type="NCBI Taxonomy" id="414052"/>
    <lineage>
        <taxon>Bacteria</taxon>
        <taxon>Pseudomonadati</taxon>
        <taxon>Pseudomonadota</taxon>
        <taxon>Alphaproteobacteria</taxon>
        <taxon>Rhodospirillales</taxon>
        <taxon>Novispirillaceae</taxon>
        <taxon>Caenispirillum</taxon>
    </lineage>
</organism>
<evidence type="ECO:0000313" key="3">
    <source>
        <dbReference type="Proteomes" id="UP000219621"/>
    </source>
</evidence>
<dbReference type="PANTHER" id="PTHR34875:SF5">
    <property type="entry name" value="GLYCINE CLEAVAGE SYSTEM TRANSCRIPTIONAL REPRESSOR"/>
    <property type="match status" value="1"/>
</dbReference>
<gene>
    <name evidence="2" type="ORF">SAMN05421508_10665</name>
</gene>
<proteinExistence type="predicted"/>
<dbReference type="InterPro" id="IPR045865">
    <property type="entry name" value="ACT-like_dom_sf"/>
</dbReference>
<sequence length="181" mass="19156">MSQHLLVTLFCPDRTGLVAAVAGRLFDLGANLGDTTFAVLGTAAEFSAVCEAPDDVPAEEIRAALAALPEAADARIEVRPFGLDPVADPSGRVTHRVYVRGGDRPGLVARMAEVFGQYEANIVRMSAEHVPDLAGGQYVVRFDVAVPPGAEDRCLNTAANTAGELHLTCHVEPIDRLQPAQ</sequence>
<dbReference type="Proteomes" id="UP000219621">
    <property type="component" value="Unassembled WGS sequence"/>
</dbReference>
<name>A0A286GMF8_9PROT</name>
<dbReference type="Gene3D" id="3.30.70.260">
    <property type="match status" value="2"/>
</dbReference>
<dbReference type="SUPFAM" id="SSF55021">
    <property type="entry name" value="ACT-like"/>
    <property type="match status" value="2"/>
</dbReference>
<dbReference type="Pfam" id="PF13740">
    <property type="entry name" value="ACT_6"/>
    <property type="match status" value="1"/>
</dbReference>
<evidence type="ECO:0000259" key="1">
    <source>
        <dbReference type="PROSITE" id="PS51671"/>
    </source>
</evidence>
<dbReference type="InterPro" id="IPR050990">
    <property type="entry name" value="UPF0237/GcvR_regulator"/>
</dbReference>
<reference evidence="2 3" key="1">
    <citation type="submission" date="2017-09" db="EMBL/GenBank/DDBJ databases">
        <authorList>
            <person name="Ehlers B."/>
            <person name="Leendertz F.H."/>
        </authorList>
    </citation>
    <scope>NUCLEOTIDE SEQUENCE [LARGE SCALE GENOMIC DNA]</scope>
    <source>
        <strain evidence="2 3">USBA 140</strain>
    </source>
</reference>
<protein>
    <submittedName>
        <fullName evidence="2">Glycine cleavage system transcriptional repressor</fullName>
    </submittedName>
</protein>
<dbReference type="PROSITE" id="PS51671">
    <property type="entry name" value="ACT"/>
    <property type="match status" value="1"/>
</dbReference>
<accession>A0A286GMF8</accession>
<dbReference type="AlphaFoldDB" id="A0A286GMF8"/>
<dbReference type="CDD" id="cd02116">
    <property type="entry name" value="ACT"/>
    <property type="match status" value="1"/>
</dbReference>